<organism evidence="3 4">
    <name type="scientific">Dendryphion nanum</name>
    <dbReference type="NCBI Taxonomy" id="256645"/>
    <lineage>
        <taxon>Eukaryota</taxon>
        <taxon>Fungi</taxon>
        <taxon>Dikarya</taxon>
        <taxon>Ascomycota</taxon>
        <taxon>Pezizomycotina</taxon>
        <taxon>Dothideomycetes</taxon>
        <taxon>Pleosporomycetidae</taxon>
        <taxon>Pleosporales</taxon>
        <taxon>Torulaceae</taxon>
        <taxon>Dendryphion</taxon>
    </lineage>
</organism>
<keyword evidence="4" id="KW-1185">Reference proteome</keyword>
<protein>
    <recommendedName>
        <fullName evidence="2">BRCT domain-containing protein</fullName>
    </recommendedName>
</protein>
<reference evidence="3" key="1">
    <citation type="journal article" date="2021" name="Nat. Commun.">
        <title>Genetic determinants of endophytism in the Arabidopsis root mycobiome.</title>
        <authorList>
            <person name="Mesny F."/>
            <person name="Miyauchi S."/>
            <person name="Thiergart T."/>
            <person name="Pickel B."/>
            <person name="Atanasova L."/>
            <person name="Karlsson M."/>
            <person name="Huettel B."/>
            <person name="Barry K.W."/>
            <person name="Haridas S."/>
            <person name="Chen C."/>
            <person name="Bauer D."/>
            <person name="Andreopoulos W."/>
            <person name="Pangilinan J."/>
            <person name="LaButti K."/>
            <person name="Riley R."/>
            <person name="Lipzen A."/>
            <person name="Clum A."/>
            <person name="Drula E."/>
            <person name="Henrissat B."/>
            <person name="Kohler A."/>
            <person name="Grigoriev I.V."/>
            <person name="Martin F.M."/>
            <person name="Hacquard S."/>
        </authorList>
    </citation>
    <scope>NUCLEOTIDE SEQUENCE</scope>
    <source>
        <strain evidence="3">MPI-CAGE-CH-0243</strain>
    </source>
</reference>
<dbReference type="PROSITE" id="PS50172">
    <property type="entry name" value="BRCT"/>
    <property type="match status" value="1"/>
</dbReference>
<sequence>MFRLTVSGTGAWSIKLQQDGQVDICVQPAQPRHNTKVEPPLEEHKMMNEDGPGKEVLFLRESDSIYTPNTTSCLKLVWHEVEIQVNSSLNGETTSHQTTGGEDQSDTEDDEDLDRTIGLHTNIQPTPAPSIARSEVVQETPQTDRILLPNELSILHSAHSNEIEVETPDVGTSSTPMEQPAPHDMQLFSSAHLDQTTTMDLDEEQPAEVYLAVEASPKGRTRNSRPLAGTKRTKIDDVDQSENSLTPKQKKARVIPQDQPSPRTRASSQASTDDGPYIVSKPKVAFTNSAIPESPAILKFLKTHNGTQVESVKTGDCTIICTRSGQLKKSMKLLLGIALGVPIVADAWLTESAKQGRFLDLKRYVPESLSGIWGVPQRDLLRDKIVYFTSALRAHYTPFREVEQVCKAVGAKKVSTKPGKELKISEKADIVLFALNETDPEVATFTENGHTCYSRDMLTHSILRGFFDFTSDDFRLNPPKKRGRPRK</sequence>
<accession>A0A9P9IVC8</accession>
<dbReference type="SUPFAM" id="SSF52113">
    <property type="entry name" value="BRCT domain"/>
    <property type="match status" value="1"/>
</dbReference>
<dbReference type="OrthoDB" id="342264at2759"/>
<evidence type="ECO:0000313" key="3">
    <source>
        <dbReference type="EMBL" id="KAH7132169.1"/>
    </source>
</evidence>
<feature type="compositionally biased region" description="Polar residues" evidence="1">
    <location>
        <begin position="88"/>
        <end position="97"/>
    </location>
</feature>
<feature type="domain" description="BRCT" evidence="2">
    <location>
        <begin position="281"/>
        <end position="366"/>
    </location>
</feature>
<feature type="region of interest" description="Disordered" evidence="1">
    <location>
        <begin position="88"/>
        <end position="112"/>
    </location>
</feature>
<dbReference type="Proteomes" id="UP000700596">
    <property type="component" value="Unassembled WGS sequence"/>
</dbReference>
<dbReference type="AlphaFoldDB" id="A0A9P9IVC8"/>
<dbReference type="InterPro" id="IPR036420">
    <property type="entry name" value="BRCT_dom_sf"/>
</dbReference>
<feature type="compositionally biased region" description="Polar residues" evidence="1">
    <location>
        <begin position="258"/>
        <end position="272"/>
    </location>
</feature>
<dbReference type="EMBL" id="JAGMWT010000003">
    <property type="protein sequence ID" value="KAH7132169.1"/>
    <property type="molecule type" value="Genomic_DNA"/>
</dbReference>
<proteinExistence type="predicted"/>
<feature type="region of interest" description="Disordered" evidence="1">
    <location>
        <begin position="212"/>
        <end position="278"/>
    </location>
</feature>
<dbReference type="InterPro" id="IPR001357">
    <property type="entry name" value="BRCT_dom"/>
</dbReference>
<gene>
    <name evidence="3" type="ORF">B0J11DRAFT_520989</name>
</gene>
<evidence type="ECO:0000259" key="2">
    <source>
        <dbReference type="PROSITE" id="PS50172"/>
    </source>
</evidence>
<feature type="region of interest" description="Disordered" evidence="1">
    <location>
        <begin position="120"/>
        <end position="139"/>
    </location>
</feature>
<name>A0A9P9IVC8_9PLEO</name>
<comment type="caution">
    <text evidence="3">The sequence shown here is derived from an EMBL/GenBank/DDBJ whole genome shotgun (WGS) entry which is preliminary data.</text>
</comment>
<evidence type="ECO:0000256" key="1">
    <source>
        <dbReference type="SAM" id="MobiDB-lite"/>
    </source>
</evidence>
<dbReference type="Gene3D" id="3.40.50.10190">
    <property type="entry name" value="BRCT domain"/>
    <property type="match status" value="1"/>
</dbReference>
<feature type="compositionally biased region" description="Acidic residues" evidence="1">
    <location>
        <begin position="103"/>
        <end position="112"/>
    </location>
</feature>
<evidence type="ECO:0000313" key="4">
    <source>
        <dbReference type="Proteomes" id="UP000700596"/>
    </source>
</evidence>
<dbReference type="CDD" id="cd17744">
    <property type="entry name" value="BRCT_MDC1_rpt1"/>
    <property type="match status" value="1"/>
</dbReference>